<protein>
    <submittedName>
        <fullName evidence="8">SYBU protein</fullName>
    </submittedName>
</protein>
<dbReference type="GO" id="GO:0016020">
    <property type="term" value="C:membrane"/>
    <property type="evidence" value="ECO:0007669"/>
    <property type="project" value="UniProtKB-SubCell"/>
</dbReference>
<dbReference type="GO" id="GO:1904115">
    <property type="term" value="C:axon cytoplasm"/>
    <property type="evidence" value="ECO:0007669"/>
    <property type="project" value="GOC"/>
</dbReference>
<feature type="region of interest" description="Disordered" evidence="7">
    <location>
        <begin position="1"/>
        <end position="261"/>
    </location>
</feature>
<dbReference type="GO" id="GO:0019896">
    <property type="term" value="P:axonal transport of mitochondrion"/>
    <property type="evidence" value="ECO:0007669"/>
    <property type="project" value="TreeGrafter"/>
</dbReference>
<dbReference type="GO" id="GO:0005881">
    <property type="term" value="C:cytoplasmic microtubule"/>
    <property type="evidence" value="ECO:0007669"/>
    <property type="project" value="TreeGrafter"/>
</dbReference>
<evidence type="ECO:0000313" key="8">
    <source>
        <dbReference type="EMBL" id="NXG79413.1"/>
    </source>
</evidence>
<feature type="non-terminal residue" evidence="8">
    <location>
        <position position="652"/>
    </location>
</feature>
<feature type="compositionally biased region" description="Low complexity" evidence="7">
    <location>
        <begin position="200"/>
        <end position="220"/>
    </location>
</feature>
<feature type="non-terminal residue" evidence="8">
    <location>
        <position position="1"/>
    </location>
</feature>
<evidence type="ECO:0000256" key="3">
    <source>
        <dbReference type="ARBA" id="ARBA00022692"/>
    </source>
</evidence>
<reference evidence="8 9" key="1">
    <citation type="submission" date="2019-09" db="EMBL/GenBank/DDBJ databases">
        <title>Bird 10,000 Genomes (B10K) Project - Family phase.</title>
        <authorList>
            <person name="Zhang G."/>
        </authorList>
    </citation>
    <scope>NUCLEOTIDE SEQUENCE [LARGE SCALE GENOMIC DNA]</scope>
    <source>
        <strain evidence="8">B10K-DU-001-21</strain>
        <tissue evidence="8">Muscle</tissue>
    </source>
</reference>
<dbReference type="AlphaFoldDB" id="A0A7K9ERZ0"/>
<comment type="subcellular location">
    <subcellularLocation>
        <location evidence="1">Membrane</location>
        <topology evidence="1">Single-pass membrane protein</topology>
    </subcellularLocation>
</comment>
<dbReference type="PANTHER" id="PTHR16208">
    <property type="entry name" value="MICROTUBULE-ASSOCIATED PROTEIN/SYNTAPHILIN"/>
    <property type="match status" value="1"/>
</dbReference>
<evidence type="ECO:0000256" key="7">
    <source>
        <dbReference type="SAM" id="MobiDB-lite"/>
    </source>
</evidence>
<dbReference type="GO" id="GO:0060074">
    <property type="term" value="P:synapse maturation"/>
    <property type="evidence" value="ECO:0007669"/>
    <property type="project" value="TreeGrafter"/>
</dbReference>
<evidence type="ECO:0000256" key="5">
    <source>
        <dbReference type="ARBA" id="ARBA00023054"/>
    </source>
</evidence>
<keyword evidence="6" id="KW-0472">Membrane</keyword>
<evidence type="ECO:0000256" key="4">
    <source>
        <dbReference type="ARBA" id="ARBA00022989"/>
    </source>
</evidence>
<keyword evidence="4" id="KW-1133">Transmembrane helix</keyword>
<keyword evidence="9" id="KW-1185">Reference proteome</keyword>
<feature type="compositionally biased region" description="Low complexity" evidence="7">
    <location>
        <begin position="127"/>
        <end position="140"/>
    </location>
</feature>
<feature type="compositionally biased region" description="Polar residues" evidence="7">
    <location>
        <begin position="187"/>
        <end position="199"/>
    </location>
</feature>
<gene>
    <name evidence="8" type="primary">Sybu</name>
    <name evidence="8" type="ORF">BARMAR_R13459</name>
</gene>
<dbReference type="EMBL" id="VWZK01019275">
    <property type="protein sequence ID" value="NXG79413.1"/>
    <property type="molecule type" value="Genomic_DNA"/>
</dbReference>
<feature type="region of interest" description="Disordered" evidence="7">
    <location>
        <begin position="420"/>
        <end position="445"/>
    </location>
</feature>
<dbReference type="PANTHER" id="PTHR16208:SF4">
    <property type="entry name" value="SYNTABULIN"/>
    <property type="match status" value="1"/>
</dbReference>
<proteinExistence type="predicted"/>
<feature type="compositionally biased region" description="Polar residues" evidence="7">
    <location>
        <begin position="163"/>
        <end position="177"/>
    </location>
</feature>
<feature type="compositionally biased region" description="Polar residues" evidence="7">
    <location>
        <begin position="42"/>
        <end position="84"/>
    </location>
</feature>
<dbReference type="OrthoDB" id="5807119at2759"/>
<evidence type="ECO:0000256" key="2">
    <source>
        <dbReference type="ARBA" id="ARBA00022553"/>
    </source>
</evidence>
<dbReference type="InterPro" id="IPR028197">
    <property type="entry name" value="Syntaphilin/Syntabulin"/>
</dbReference>
<evidence type="ECO:0000256" key="6">
    <source>
        <dbReference type="ARBA" id="ARBA00023136"/>
    </source>
</evidence>
<keyword evidence="3" id="KW-0812">Transmembrane</keyword>
<keyword evidence="5" id="KW-0175">Coiled coil</keyword>
<dbReference type="Proteomes" id="UP000578343">
    <property type="component" value="Unassembled WGS sequence"/>
</dbReference>
<name>A0A7K9ERZ0_BARMA</name>
<dbReference type="Pfam" id="PF15290">
    <property type="entry name" value="Syntaphilin"/>
    <property type="match status" value="1"/>
</dbReference>
<keyword evidence="2" id="KW-0597">Phosphoprotein</keyword>
<evidence type="ECO:0000313" key="9">
    <source>
        <dbReference type="Proteomes" id="UP000578343"/>
    </source>
</evidence>
<organism evidence="8 9">
    <name type="scientific">Baryphthengus martii</name>
    <name type="common">Rufous motmot</name>
    <dbReference type="NCBI Taxonomy" id="176943"/>
    <lineage>
        <taxon>Eukaryota</taxon>
        <taxon>Metazoa</taxon>
        <taxon>Chordata</taxon>
        <taxon>Craniata</taxon>
        <taxon>Vertebrata</taxon>
        <taxon>Euteleostomi</taxon>
        <taxon>Archelosauria</taxon>
        <taxon>Archosauria</taxon>
        <taxon>Dinosauria</taxon>
        <taxon>Saurischia</taxon>
        <taxon>Theropoda</taxon>
        <taxon>Coelurosauria</taxon>
        <taxon>Aves</taxon>
        <taxon>Neognathae</taxon>
        <taxon>Neoaves</taxon>
        <taxon>Telluraves</taxon>
        <taxon>Coraciimorphae</taxon>
        <taxon>Coraciiformes</taxon>
        <taxon>Momotidae</taxon>
        <taxon>Baryphthengus</taxon>
    </lineage>
</organism>
<comment type="caution">
    <text evidence="8">The sequence shown here is derived from an EMBL/GenBank/DDBJ whole genome shotgun (WGS) entry which is preliminary data.</text>
</comment>
<accession>A0A7K9ERZ0</accession>
<sequence length="652" mass="71735">KEVSRSRIPRLVLRPQQKISPASESPFSEEESREFNPPSSSVCSGRTLSSNSFCSDDTGCPSSQSVSPVKTPSEAGNSPISFCTGSDGDFSRKKFSPGTMNEGNPQLARHKKETKTSLVKPGDEADFSSSSSTGSFSAPEVRMSAAGSKRSSFSRNRGPYGRNNGSLSYKSGVSSPVSREKDPLSTLCKSQPSPANIHQSYRVSSASSSNSGSYRGSDSSPVMRQVFISASQRSGRYSSCGDNHSSKPQSPEQYLTPLQQKEVTVRHLKTKLKESESKLKERETEIAELRAQVGRMKDDWIEEECSRLEAELALEEAKSEIKQLKQVIENMKDSLEEKDKKVQKYFIDIKIQNKKLESLLQSMEIAQNSSLKDEQCLKDTCDSEEKALELCATVPDSLITEDQALVEVADSGLILSEDAANGTDSSEETSGLPASELNDPAASSSTEYKEMLKGMLDETLTFFQEEEKSSNIMVEQAVQTDMVPYSLDVEQLIQNIFRAQDACPLSPSSSGKELGDFSFGSFSDSGVTMDLTPTDPNSAILLSPMESPCKKMEHRINKEPFMKELDFLEPHDGETFEYVNTFSQSGIKRRYWSSSLLRDVLAVGVPIVPTIVWAFSTQRGGIDPVYNIGAFLRCCCLVVLRSLSRTPFNVKT</sequence>
<feature type="compositionally biased region" description="Polar residues" evidence="7">
    <location>
        <begin position="228"/>
        <end position="261"/>
    </location>
</feature>
<evidence type="ECO:0000256" key="1">
    <source>
        <dbReference type="ARBA" id="ARBA00004167"/>
    </source>
</evidence>